<feature type="compositionally biased region" description="Low complexity" evidence="1">
    <location>
        <begin position="181"/>
        <end position="198"/>
    </location>
</feature>
<dbReference type="OrthoDB" id="2117453at2759"/>
<dbReference type="EMBL" id="SOZI01000001">
    <property type="protein sequence ID" value="TNY24687.1"/>
    <property type="molecule type" value="Genomic_DNA"/>
</dbReference>
<reference evidence="3 4" key="1">
    <citation type="submission" date="2019-03" db="EMBL/GenBank/DDBJ databases">
        <title>Rhodosporidium diobovatum UCD-FST 08-225 genome sequencing, assembly, and annotation.</title>
        <authorList>
            <person name="Fakankun I.U."/>
            <person name="Fristensky B."/>
            <person name="Levin D.B."/>
        </authorList>
    </citation>
    <scope>NUCLEOTIDE SEQUENCE [LARGE SCALE GENOMIC DNA]</scope>
    <source>
        <strain evidence="3 4">UCD-FST 08-225</strain>
    </source>
</reference>
<accession>A0A5C5G6D5</accession>
<feature type="transmembrane region" description="Helical" evidence="2">
    <location>
        <begin position="42"/>
        <end position="65"/>
    </location>
</feature>
<dbReference type="AlphaFoldDB" id="A0A5C5G6D5"/>
<evidence type="ECO:0000256" key="2">
    <source>
        <dbReference type="SAM" id="Phobius"/>
    </source>
</evidence>
<keyword evidence="2" id="KW-0472">Membrane</keyword>
<comment type="caution">
    <text evidence="3">The sequence shown here is derived from an EMBL/GenBank/DDBJ whole genome shotgun (WGS) entry which is preliminary data.</text>
</comment>
<feature type="region of interest" description="Disordered" evidence="1">
    <location>
        <begin position="166"/>
        <end position="213"/>
    </location>
</feature>
<keyword evidence="2" id="KW-0812">Transmembrane</keyword>
<feature type="transmembrane region" description="Helical" evidence="2">
    <location>
        <begin position="126"/>
        <end position="146"/>
    </location>
</feature>
<dbReference type="STRING" id="5288.A0A5C5G6D5"/>
<name>A0A5C5G6D5_9BASI</name>
<feature type="transmembrane region" description="Helical" evidence="2">
    <location>
        <begin position="12"/>
        <end position="30"/>
    </location>
</feature>
<keyword evidence="4" id="KW-1185">Reference proteome</keyword>
<gene>
    <name evidence="3" type="ORF">DMC30DRAFT_443180</name>
</gene>
<keyword evidence="2" id="KW-1133">Transmembrane helix</keyword>
<feature type="transmembrane region" description="Helical" evidence="2">
    <location>
        <begin position="77"/>
        <end position="99"/>
    </location>
</feature>
<evidence type="ECO:0000313" key="4">
    <source>
        <dbReference type="Proteomes" id="UP000311382"/>
    </source>
</evidence>
<dbReference type="Proteomes" id="UP000311382">
    <property type="component" value="Unassembled WGS sequence"/>
</dbReference>
<protein>
    <submittedName>
        <fullName evidence="3">Proteophosphoglycan ppg4</fullName>
    </submittedName>
</protein>
<organism evidence="3 4">
    <name type="scientific">Rhodotorula diobovata</name>
    <dbReference type="NCBI Taxonomy" id="5288"/>
    <lineage>
        <taxon>Eukaryota</taxon>
        <taxon>Fungi</taxon>
        <taxon>Dikarya</taxon>
        <taxon>Basidiomycota</taxon>
        <taxon>Pucciniomycotina</taxon>
        <taxon>Microbotryomycetes</taxon>
        <taxon>Sporidiobolales</taxon>
        <taxon>Sporidiobolaceae</taxon>
        <taxon>Rhodotorula</taxon>
    </lineage>
</organism>
<sequence>MNLWLLVRTTLYAVLAVSSFLTWVLAAAFIGKTESEFDTYYGSTACLLASGLLAFFTLPVLHFMFHRRGKASMVGSLAVELAVVFVLWALFLGGAAGMADRLPGLSSTYCDSSVCSLGRSVEAFAWISWVMLTFLLVGLITFGALGHKRRGSGVWKEPFSVDAGTGHAAGTGATEKGVGHTAAAPPAAAPPTTAAPAPGANYNETRPAEVTAV</sequence>
<evidence type="ECO:0000313" key="3">
    <source>
        <dbReference type="EMBL" id="TNY24687.1"/>
    </source>
</evidence>
<evidence type="ECO:0000256" key="1">
    <source>
        <dbReference type="SAM" id="MobiDB-lite"/>
    </source>
</evidence>
<proteinExistence type="predicted"/>